<dbReference type="NCBIfam" id="TIGR02608">
    <property type="entry name" value="delta_60_rpt"/>
    <property type="match status" value="13"/>
</dbReference>
<accession>A0ABT6P0T5</accession>
<feature type="non-terminal residue" evidence="2">
    <location>
        <position position="1"/>
    </location>
</feature>
<proteinExistence type="predicted"/>
<dbReference type="EMBL" id="JARZHI010000035">
    <property type="protein sequence ID" value="MDI1433865.1"/>
    <property type="molecule type" value="Genomic_DNA"/>
</dbReference>
<keyword evidence="3" id="KW-1185">Reference proteome</keyword>
<evidence type="ECO:0000313" key="3">
    <source>
        <dbReference type="Proteomes" id="UP001160301"/>
    </source>
</evidence>
<feature type="region of interest" description="Disordered" evidence="1">
    <location>
        <begin position="1"/>
        <end position="22"/>
    </location>
</feature>
<protein>
    <submittedName>
        <fullName evidence="2">Uncharacterized protein</fullName>
    </submittedName>
</protein>
<name>A0ABT6P0T5_9BACT</name>
<evidence type="ECO:0000313" key="2">
    <source>
        <dbReference type="EMBL" id="MDI1433865.1"/>
    </source>
</evidence>
<dbReference type="Pfam" id="PF17164">
    <property type="entry name" value="DUF5122"/>
    <property type="match status" value="8"/>
</dbReference>
<gene>
    <name evidence="2" type="ORF">QHF89_30480</name>
</gene>
<dbReference type="Proteomes" id="UP001160301">
    <property type="component" value="Unassembled WGS sequence"/>
</dbReference>
<dbReference type="SUPFAM" id="SSF50969">
    <property type="entry name" value="YVTN repeat-like/Quinoprotein amine dehydrogenase"/>
    <property type="match status" value="1"/>
</dbReference>
<organism evidence="2 3">
    <name type="scientific">Polyangium sorediatum</name>
    <dbReference type="NCBI Taxonomy" id="889274"/>
    <lineage>
        <taxon>Bacteria</taxon>
        <taxon>Pseudomonadati</taxon>
        <taxon>Myxococcota</taxon>
        <taxon>Polyangia</taxon>
        <taxon>Polyangiales</taxon>
        <taxon>Polyangiaceae</taxon>
        <taxon>Polyangium</taxon>
    </lineage>
</organism>
<reference evidence="2 3" key="1">
    <citation type="submission" date="2023-04" db="EMBL/GenBank/DDBJ databases">
        <title>The genome sequence of Polyangium sorediatum DSM14670.</title>
        <authorList>
            <person name="Zhang X."/>
        </authorList>
    </citation>
    <scope>NUCLEOTIDE SEQUENCE [LARGE SCALE GENOMIC DNA]</scope>
    <source>
        <strain evidence="2 3">DSM 14670</strain>
    </source>
</reference>
<comment type="caution">
    <text evidence="2">The sequence shown here is derived from an EMBL/GenBank/DDBJ whole genome shotgun (WGS) entry which is preliminary data.</text>
</comment>
<dbReference type="InterPro" id="IPR013431">
    <property type="entry name" value="Delta_60_rpt"/>
</dbReference>
<evidence type="ECO:0000256" key="1">
    <source>
        <dbReference type="SAM" id="MobiDB-lite"/>
    </source>
</evidence>
<dbReference type="Gene3D" id="2.80.10.50">
    <property type="match status" value="5"/>
</dbReference>
<dbReference type="InterPro" id="IPR011044">
    <property type="entry name" value="Quino_amine_DH_bsu"/>
</dbReference>
<dbReference type="SUPFAM" id="SSF82171">
    <property type="entry name" value="DPP6 N-terminal domain-like"/>
    <property type="match status" value="1"/>
</dbReference>
<sequence length="813" mass="81142">GGAGASGGGGSGGSGASGGAGGGGAGGGEAFVALDPSFGTDGLATAAGTKPNPDFIHASARQADGKVLIAGGTSDRYYGEGLLFRANTDGTLDTSFGEGGKVLATTRSRASVHGVIVAPNGDILAAGMATPQIGMNRMLVARFDATGKPVASFGEGGLALGAQGTAFAIALQPDGKIVVAGQGGWYAPYKHLVQRFLADGSVDTTFGEAGAVETPFDNGSFPSAVALTSEGKIVLCGRNGNDSGTALVRLLPNGALDPSFDEDGILVTSLVGPYNYATWTIASAGSICAVAPDGKILVAGGTMGSTAVLRLDTSGTADTTYGEGDGLATVSDAAGGSGTAESLQLQPDGSAFVVFRSKSSYAVAHFAADGTLDANYGTGGLAQLPKQGAVRDITVAPDGSVVAAGRQTFPTVGATLTRLAPLGVPDTAYGGPGGVGTLQSGATWDLAVSVKLGADGKIVSAGATGSFTDLTNAMITRHLPDGTPDAGFGAGGVVVLDTLLKAVDVVLQPDGKTVVAGLPIGPSTRQVVRLDAAGLPDASFGANGVVNLPGATHGLPTALGLDGDGRVVIGGLGNNSGAYAVAYFARLLATGALDTTFDGDGLVTFPQVVGQVYDLVVLEDGSIVATGYKDYTEAFVLRVLPTGVLDTSFGDAGVSTVPNSYLCSNRLAREANGGFLAAGVFFSPGNISNFEVGIVRVDDKGVRDMTFGENGFVRQNVASVFTSDPPAVVPLSDGSFYLATTQVLDRETMVVFKYLPNGKPDLSFGHAGRALVAAPGPWGAYDGLLQPDGKLVVAGRGFSPKGGTDFGLVRFAP</sequence>